<dbReference type="GO" id="GO:0008270">
    <property type="term" value="F:zinc ion binding"/>
    <property type="evidence" value="ECO:0007669"/>
    <property type="project" value="UniProtKB-KW"/>
</dbReference>
<dbReference type="GO" id="GO:0009507">
    <property type="term" value="C:chloroplast"/>
    <property type="evidence" value="ECO:0007669"/>
    <property type="project" value="UniProtKB-SubCell"/>
</dbReference>
<dbReference type="GO" id="GO:0016020">
    <property type="term" value="C:membrane"/>
    <property type="evidence" value="ECO:0007669"/>
    <property type="project" value="UniProtKB-SubCell"/>
</dbReference>
<keyword evidence="11" id="KW-0809">Transit peptide</keyword>
<comment type="catalytic activity">
    <reaction evidence="16">
        <text>phytol + CTP = phytyl phosphate + CDP + H(+)</text>
        <dbReference type="Rhea" id="RHEA:38055"/>
        <dbReference type="ChEBI" id="CHEBI:15378"/>
        <dbReference type="ChEBI" id="CHEBI:17327"/>
        <dbReference type="ChEBI" id="CHEBI:37563"/>
        <dbReference type="ChEBI" id="CHEBI:58069"/>
        <dbReference type="ChEBI" id="CHEBI:75483"/>
        <dbReference type="EC" id="2.7.1.182"/>
    </reaction>
</comment>
<dbReference type="Gene3D" id="6.10.140.2220">
    <property type="match status" value="1"/>
</dbReference>
<protein>
    <recommendedName>
        <fullName evidence="15">phytol kinase</fullName>
        <ecNumber evidence="15">2.7.1.182</ecNumber>
    </recommendedName>
</protein>
<dbReference type="GO" id="GO:0010276">
    <property type="term" value="F:phytol kinase activity"/>
    <property type="evidence" value="ECO:0007669"/>
    <property type="project" value="UniProtKB-EC"/>
</dbReference>
<keyword evidence="3" id="KW-0150">Chloroplast</keyword>
<dbReference type="PANTHER" id="PTHR32523">
    <property type="entry name" value="PHYTOL KINASE 1, CHLOROPLASTIC"/>
    <property type="match status" value="1"/>
</dbReference>
<sequence>MLAGTCYDAVWQVPIASPGVRVAAGATVAAVPGRQLALVVSRAASDWLPLLSRPFEALAPLLLGTVPANNRLMHSAVTCLKPLLVWLPLLARCGGVEQAAAATSGAAGGWRRWLLEEMRVVPLLGTALGLLPLLLLQEQRAQEADCVGCEIAMLLGASCCCMAVAFPDEVRSVALSVAAAGEGVASGGSGASRGGGVGARSSGRRAGDRSSARAGGSSSNNNSGSQSQPSGWAGAAAASGPGGWRPSLLRALATELRAHGGDAAYVAVAAAVADLAGRLEACRAEGSGGGRGEAGAGAGWLATPALVNAWSEGASGLRVPPPAEGRALLRTCANPACDNLAGGSEAELPLRACGRCGAAWYCRPECQMAHWRAGHREACGRHGAGGRGADGLAATGGS</sequence>
<evidence type="ECO:0000256" key="1">
    <source>
        <dbReference type="ARBA" id="ARBA00004508"/>
    </source>
</evidence>
<evidence type="ECO:0000256" key="17">
    <source>
        <dbReference type="PROSITE-ProRule" id="PRU00134"/>
    </source>
</evidence>
<evidence type="ECO:0000256" key="11">
    <source>
        <dbReference type="ARBA" id="ARBA00022946"/>
    </source>
</evidence>
<evidence type="ECO:0000256" key="16">
    <source>
        <dbReference type="ARBA" id="ARBA00048889"/>
    </source>
</evidence>
<dbReference type="Proteomes" id="UP000236333">
    <property type="component" value="Unassembled WGS sequence"/>
</dbReference>
<comment type="subcellular location">
    <subcellularLocation>
        <location evidence="1">Plastid</location>
        <location evidence="1">Chloroplast membrane</location>
        <topology evidence="1">Multi-pass membrane protein</topology>
    </subcellularLocation>
</comment>
<evidence type="ECO:0000256" key="10">
    <source>
        <dbReference type="ARBA" id="ARBA00022833"/>
    </source>
</evidence>
<dbReference type="EC" id="2.7.1.182" evidence="15"/>
<keyword evidence="10" id="KW-0862">Zinc</keyword>
<name>A0A2J7ZSV0_9CHLO</name>
<dbReference type="OrthoDB" id="544200at2759"/>
<evidence type="ECO:0000256" key="6">
    <source>
        <dbReference type="ARBA" id="ARBA00022692"/>
    </source>
</evidence>
<proteinExistence type="inferred from homology"/>
<comment type="similarity">
    <text evidence="2">Belongs to the polyprenol kinase family.</text>
</comment>
<dbReference type="AlphaFoldDB" id="A0A2J7ZSV0"/>
<keyword evidence="8 17" id="KW-0863">Zinc-finger</keyword>
<keyword evidence="7" id="KW-0479">Metal-binding</keyword>
<evidence type="ECO:0000256" key="2">
    <source>
        <dbReference type="ARBA" id="ARBA00010794"/>
    </source>
</evidence>
<dbReference type="Pfam" id="PF01753">
    <property type="entry name" value="zf-MYND"/>
    <property type="match status" value="1"/>
</dbReference>
<evidence type="ECO:0000256" key="3">
    <source>
        <dbReference type="ARBA" id="ARBA00022528"/>
    </source>
</evidence>
<reference evidence="20 21" key="1">
    <citation type="journal article" date="2017" name="Mol. Biol. Evol.">
        <title>The 4-celled Tetrabaena socialis nuclear genome reveals the essential components for genetic control of cell number at the origin of multicellularity in the volvocine lineage.</title>
        <authorList>
            <person name="Featherston J."/>
            <person name="Arakaki Y."/>
            <person name="Hanschen E.R."/>
            <person name="Ferris P.J."/>
            <person name="Michod R.E."/>
            <person name="Olson B.J.S.C."/>
            <person name="Nozaki H."/>
            <person name="Durand P.M."/>
        </authorList>
    </citation>
    <scope>NUCLEOTIDE SEQUENCE [LARGE SCALE GENOMIC DNA]</scope>
    <source>
        <strain evidence="20 21">NIES-571</strain>
    </source>
</reference>
<keyword evidence="9" id="KW-0418">Kinase</keyword>
<keyword evidence="6" id="KW-0812">Transmembrane</keyword>
<feature type="domain" description="MYND-type" evidence="19">
    <location>
        <begin position="334"/>
        <end position="379"/>
    </location>
</feature>
<evidence type="ECO:0000256" key="5">
    <source>
        <dbReference type="ARBA" id="ARBA00022679"/>
    </source>
</evidence>
<dbReference type="PANTHER" id="PTHR32523:SF8">
    <property type="entry name" value="DOLICHOL KINASE"/>
    <property type="match status" value="1"/>
</dbReference>
<evidence type="ECO:0000256" key="14">
    <source>
        <dbReference type="ARBA" id="ARBA00024015"/>
    </source>
</evidence>
<dbReference type="PROSITE" id="PS50865">
    <property type="entry name" value="ZF_MYND_2"/>
    <property type="match status" value="1"/>
</dbReference>
<keyword evidence="5" id="KW-0808">Transferase</keyword>
<keyword evidence="12" id="KW-1133">Transmembrane helix</keyword>
<keyword evidence="13" id="KW-0472">Membrane</keyword>
<evidence type="ECO:0000256" key="13">
    <source>
        <dbReference type="ARBA" id="ARBA00023136"/>
    </source>
</evidence>
<dbReference type="SUPFAM" id="SSF144232">
    <property type="entry name" value="HIT/MYND zinc finger-like"/>
    <property type="match status" value="1"/>
</dbReference>
<organism evidence="20 21">
    <name type="scientific">Tetrabaena socialis</name>
    <dbReference type="NCBI Taxonomy" id="47790"/>
    <lineage>
        <taxon>Eukaryota</taxon>
        <taxon>Viridiplantae</taxon>
        <taxon>Chlorophyta</taxon>
        <taxon>core chlorophytes</taxon>
        <taxon>Chlorophyceae</taxon>
        <taxon>CS clade</taxon>
        <taxon>Chlamydomonadales</taxon>
        <taxon>Tetrabaenaceae</taxon>
        <taxon>Tetrabaena</taxon>
    </lineage>
</organism>
<evidence type="ECO:0000256" key="4">
    <source>
        <dbReference type="ARBA" id="ARBA00022640"/>
    </source>
</evidence>
<feature type="compositionally biased region" description="Low complexity" evidence="18">
    <location>
        <begin position="212"/>
        <end position="238"/>
    </location>
</feature>
<comment type="pathway">
    <text evidence="14">Cofactor biosynthesis; tocopherol biosynthesis.</text>
</comment>
<dbReference type="EMBL" id="PGGS01000514">
    <property type="protein sequence ID" value="PNH03347.1"/>
    <property type="molecule type" value="Genomic_DNA"/>
</dbReference>
<evidence type="ECO:0000256" key="9">
    <source>
        <dbReference type="ARBA" id="ARBA00022777"/>
    </source>
</evidence>
<evidence type="ECO:0000256" key="12">
    <source>
        <dbReference type="ARBA" id="ARBA00022989"/>
    </source>
</evidence>
<evidence type="ECO:0000259" key="19">
    <source>
        <dbReference type="PROSITE" id="PS50865"/>
    </source>
</evidence>
<evidence type="ECO:0000313" key="20">
    <source>
        <dbReference type="EMBL" id="PNH03347.1"/>
    </source>
</evidence>
<evidence type="ECO:0000256" key="15">
    <source>
        <dbReference type="ARBA" id="ARBA00039024"/>
    </source>
</evidence>
<evidence type="ECO:0000256" key="18">
    <source>
        <dbReference type="SAM" id="MobiDB-lite"/>
    </source>
</evidence>
<evidence type="ECO:0000313" key="21">
    <source>
        <dbReference type="Proteomes" id="UP000236333"/>
    </source>
</evidence>
<feature type="compositionally biased region" description="Gly residues" evidence="18">
    <location>
        <begin position="184"/>
        <end position="198"/>
    </location>
</feature>
<keyword evidence="21" id="KW-1185">Reference proteome</keyword>
<evidence type="ECO:0000256" key="7">
    <source>
        <dbReference type="ARBA" id="ARBA00022723"/>
    </source>
</evidence>
<accession>A0A2J7ZSV0</accession>
<comment type="caution">
    <text evidence="20">The sequence shown here is derived from an EMBL/GenBank/DDBJ whole genome shotgun (WGS) entry which is preliminary data.</text>
</comment>
<dbReference type="InterPro" id="IPR039606">
    <property type="entry name" value="Phytol/farnesol_kinase"/>
</dbReference>
<dbReference type="InterPro" id="IPR002893">
    <property type="entry name" value="Znf_MYND"/>
</dbReference>
<keyword evidence="4" id="KW-0934">Plastid</keyword>
<gene>
    <name evidence="20" type="ORF">TSOC_010569</name>
</gene>
<evidence type="ECO:0000256" key="8">
    <source>
        <dbReference type="ARBA" id="ARBA00022771"/>
    </source>
</evidence>
<feature type="region of interest" description="Disordered" evidence="18">
    <location>
        <begin position="183"/>
        <end position="238"/>
    </location>
</feature>